<dbReference type="AlphaFoldDB" id="A0A382MNE2"/>
<feature type="non-terminal residue" evidence="1">
    <location>
        <position position="1"/>
    </location>
</feature>
<proteinExistence type="predicted"/>
<name>A0A382MNE2_9ZZZZ</name>
<sequence>VSFYLYTVPDKLSSTAQQNFTLAKGNVTFLFWTSNSGISFGSLPSALIEAKIRLGILH</sequence>
<gene>
    <name evidence="1" type="ORF">METZ01_LOCUS301695</name>
</gene>
<feature type="non-terminal residue" evidence="1">
    <location>
        <position position="58"/>
    </location>
</feature>
<reference evidence="1" key="1">
    <citation type="submission" date="2018-05" db="EMBL/GenBank/DDBJ databases">
        <authorList>
            <person name="Lanie J.A."/>
            <person name="Ng W.-L."/>
            <person name="Kazmierczak K.M."/>
            <person name="Andrzejewski T.M."/>
            <person name="Davidsen T.M."/>
            <person name="Wayne K.J."/>
            <person name="Tettelin H."/>
            <person name="Glass J.I."/>
            <person name="Rusch D."/>
            <person name="Podicherti R."/>
            <person name="Tsui H.-C.T."/>
            <person name="Winkler M.E."/>
        </authorList>
    </citation>
    <scope>NUCLEOTIDE SEQUENCE</scope>
</reference>
<evidence type="ECO:0000313" key="1">
    <source>
        <dbReference type="EMBL" id="SVC48841.1"/>
    </source>
</evidence>
<accession>A0A382MNE2</accession>
<protein>
    <submittedName>
        <fullName evidence="1">Uncharacterized protein</fullName>
    </submittedName>
</protein>
<organism evidence="1">
    <name type="scientific">marine metagenome</name>
    <dbReference type="NCBI Taxonomy" id="408172"/>
    <lineage>
        <taxon>unclassified sequences</taxon>
        <taxon>metagenomes</taxon>
        <taxon>ecological metagenomes</taxon>
    </lineage>
</organism>
<dbReference type="EMBL" id="UINC01093984">
    <property type="protein sequence ID" value="SVC48841.1"/>
    <property type="molecule type" value="Genomic_DNA"/>
</dbReference>